<name>A0A0K8J8Q6_9FIRM</name>
<keyword evidence="1" id="KW-0812">Transmembrane</keyword>
<evidence type="ECO:0000259" key="2">
    <source>
        <dbReference type="Pfam" id="PF08308"/>
    </source>
</evidence>
<keyword evidence="1" id="KW-0472">Membrane</keyword>
<dbReference type="Pfam" id="PF08308">
    <property type="entry name" value="PEGA"/>
    <property type="match status" value="1"/>
</dbReference>
<evidence type="ECO:0000313" key="4">
    <source>
        <dbReference type="Proteomes" id="UP000196053"/>
    </source>
</evidence>
<gene>
    <name evidence="3" type="ORF">SD1D_2357</name>
</gene>
<dbReference type="Proteomes" id="UP000196053">
    <property type="component" value="Chromosome I"/>
</dbReference>
<dbReference type="RefSeq" id="WP_058259082.1">
    <property type="nucleotide sequence ID" value="NZ_DUPS01000024.1"/>
</dbReference>
<evidence type="ECO:0000256" key="1">
    <source>
        <dbReference type="SAM" id="Phobius"/>
    </source>
</evidence>
<dbReference type="AlphaFoldDB" id="A0A0K8J8Q6"/>
<feature type="transmembrane region" description="Helical" evidence="1">
    <location>
        <begin position="20"/>
        <end position="38"/>
    </location>
</feature>
<dbReference type="KEGG" id="hsd:SD1D_2357"/>
<dbReference type="EMBL" id="LN879430">
    <property type="protein sequence ID" value="CUH93869.1"/>
    <property type="molecule type" value="Genomic_DNA"/>
</dbReference>
<dbReference type="PANTHER" id="PTHR36194">
    <property type="entry name" value="S-LAYER-LIKE PROTEIN"/>
    <property type="match status" value="1"/>
</dbReference>
<feature type="domain" description="PEGA" evidence="2">
    <location>
        <begin position="397"/>
        <end position="444"/>
    </location>
</feature>
<sequence>MESNGKSKKNKMEIKIRPIISLLIGLTFFTLIIIIAFFEAGNGQKSGSKKNNRKSSNIKAEEDLSSAYNNADSNSYGIILEINKTDKIIRLYDIDQKAEINLNYTGATNILDKYGQAIAIGQVEIGLIVDVAYESHNKKLISLQTSSRAWEYIGVNNMTLEPDNKIIKIANAKYTYENPVVIDNDKFITMEDLAIQDELTIRGIDKTIWSVIVTKGHGTVKLKDYEAFLGGSITVGYEAVQEITEDMTITVREGNYNLTVENGEYSGTKNITVYRNQETIVSLGDLGPEEIEYGHISFEITPFGADLFIDGEITPYANPIKLAYGEHNIEVSLGGYLTYQGILKVDKSHKKIQITLPQLSSRDSVSVIETQPDEEEIEGESDIDSIVDMDHLIYIQNPSGVSVYLNGEFKGISPVSFQKVIGSHVLTFIKQGYKTKSYTINIADDGLDTYISLPDLQPEN</sequence>
<dbReference type="PANTHER" id="PTHR36194:SF1">
    <property type="entry name" value="S-LAYER-LIKE PROTEIN"/>
    <property type="match status" value="1"/>
</dbReference>
<dbReference type="InterPro" id="IPR013229">
    <property type="entry name" value="PEGA"/>
</dbReference>
<dbReference type="OrthoDB" id="9769893at2"/>
<reference evidence="4" key="1">
    <citation type="submission" date="2015-09" db="EMBL/GenBank/DDBJ databases">
        <authorList>
            <person name="Wibberg D."/>
        </authorList>
    </citation>
    <scope>NUCLEOTIDE SEQUENCE [LARGE SCALE GENOMIC DNA]</scope>
    <source>
        <strain evidence="4">SD1D</strain>
    </source>
</reference>
<keyword evidence="4" id="KW-1185">Reference proteome</keyword>
<accession>A0A0K8J8Q6</accession>
<protein>
    <recommendedName>
        <fullName evidence="2">PEGA domain-containing protein</fullName>
    </recommendedName>
</protein>
<organism evidence="3 4">
    <name type="scientific">Herbinix luporum</name>
    <dbReference type="NCBI Taxonomy" id="1679721"/>
    <lineage>
        <taxon>Bacteria</taxon>
        <taxon>Bacillati</taxon>
        <taxon>Bacillota</taxon>
        <taxon>Clostridia</taxon>
        <taxon>Lachnospirales</taxon>
        <taxon>Lachnospiraceae</taxon>
        <taxon>Herbinix</taxon>
    </lineage>
</organism>
<proteinExistence type="predicted"/>
<keyword evidence="1" id="KW-1133">Transmembrane helix</keyword>
<evidence type="ECO:0000313" key="3">
    <source>
        <dbReference type="EMBL" id="CUH93869.1"/>
    </source>
</evidence>